<dbReference type="HOGENOM" id="CLU_1089195_0_0_11"/>
<dbReference type="KEGG" id="psim:KR76_03440"/>
<dbReference type="STRING" id="2045.KR76_03440"/>
<sequence>MSTLLIPAPRAGANVFATDAWWDDVASDEPGVVREPGVVEVRRDDLPWDGQRTLLVLGQITELLAEPTVAAIEAWAAEVRALAAQQPGSVHLALSLSTPRALAELVTLARGHRWPPFDAGAAARYRRADPVPVPPTPGGQRAVSAFVDALLEQVEVQAVSGWATAADATADATACLSRSLDADPDVSDDLALALRAAGRAALTTFEDAGLTLSGPRDALLWPVSAVQGRIPIDVIADAAVEAMIGQRERPAEVVR</sequence>
<evidence type="ECO:0000313" key="1">
    <source>
        <dbReference type="EMBL" id="AIY16049.1"/>
    </source>
</evidence>
<dbReference type="GeneID" id="96608026"/>
<accession>A0A0A1DFN5</accession>
<keyword evidence="2" id="KW-1185">Reference proteome</keyword>
<dbReference type="AlphaFoldDB" id="A0A0A1DFN5"/>
<proteinExistence type="predicted"/>
<dbReference type="OrthoDB" id="3778490at2"/>
<dbReference type="Proteomes" id="UP000030300">
    <property type="component" value="Chromosome"/>
</dbReference>
<organism evidence="1 2">
    <name type="scientific">Nocardioides simplex</name>
    <name type="common">Arthrobacter simplex</name>
    <dbReference type="NCBI Taxonomy" id="2045"/>
    <lineage>
        <taxon>Bacteria</taxon>
        <taxon>Bacillati</taxon>
        <taxon>Actinomycetota</taxon>
        <taxon>Actinomycetes</taxon>
        <taxon>Propionibacteriales</taxon>
        <taxon>Nocardioidaceae</taxon>
        <taxon>Pimelobacter</taxon>
    </lineage>
</organism>
<evidence type="ECO:0000313" key="2">
    <source>
        <dbReference type="Proteomes" id="UP000030300"/>
    </source>
</evidence>
<gene>
    <name evidence="1" type="ORF">KR76_03440</name>
</gene>
<dbReference type="EMBL" id="CP009896">
    <property type="protein sequence ID" value="AIY16049.1"/>
    <property type="molecule type" value="Genomic_DNA"/>
</dbReference>
<name>A0A0A1DFN5_NOCSI</name>
<reference evidence="1 2" key="1">
    <citation type="journal article" date="2015" name="Genome Announc.">
        <title>Complete Genome Sequence of Steroid-Transforming Nocardioides simplex VKM Ac-2033D.</title>
        <authorList>
            <person name="Shtratnikova V.Y."/>
            <person name="Schelkunov M.I."/>
            <person name="Pekov Y.A."/>
            <person name="Fokina V.V."/>
            <person name="Logacheva M.D."/>
            <person name="Sokolov S.L."/>
            <person name="Bragin E.Y."/>
            <person name="Ashapkin V.V."/>
            <person name="Donova M.V."/>
        </authorList>
    </citation>
    <scope>NUCLEOTIDE SEQUENCE [LARGE SCALE GENOMIC DNA]</scope>
    <source>
        <strain evidence="1 2">VKM Ac-2033D</strain>
    </source>
</reference>
<dbReference type="RefSeq" id="WP_038676643.1">
    <property type="nucleotide sequence ID" value="NZ_BJMC01000005.1"/>
</dbReference>
<protein>
    <submittedName>
        <fullName evidence="1">Uncharacterized protein</fullName>
    </submittedName>
</protein>